<feature type="domain" description="HNH nuclease" evidence="1">
    <location>
        <begin position="54"/>
        <end position="105"/>
    </location>
</feature>
<sequence>MGKWIHRLTNLDLEAKTATCANCGDVKVRFGGKDKRGNQIYRCRTAHMSDEHLRRRPHLVFRESTCSKCGFVPEHLCQLDVDHIDGNNRNNSPENLQTLCANCHRLKTWKNKDWENRALAGIV</sequence>
<dbReference type="SMART" id="SM00507">
    <property type="entry name" value="HNHc"/>
    <property type="match status" value="1"/>
</dbReference>
<evidence type="ECO:0000259" key="1">
    <source>
        <dbReference type="SMART" id="SM00507"/>
    </source>
</evidence>
<proteinExistence type="predicted"/>
<organism evidence="2">
    <name type="scientific">uncultured Caudovirales phage</name>
    <dbReference type="NCBI Taxonomy" id="2100421"/>
    <lineage>
        <taxon>Viruses</taxon>
        <taxon>Duplodnaviria</taxon>
        <taxon>Heunggongvirae</taxon>
        <taxon>Uroviricota</taxon>
        <taxon>Caudoviricetes</taxon>
        <taxon>Peduoviridae</taxon>
        <taxon>Maltschvirus</taxon>
        <taxon>Maltschvirus maltsch</taxon>
    </lineage>
</organism>
<dbReference type="InterPro" id="IPR002711">
    <property type="entry name" value="HNH"/>
</dbReference>
<dbReference type="Pfam" id="PF01844">
    <property type="entry name" value="HNH"/>
    <property type="match status" value="1"/>
</dbReference>
<dbReference type="InterPro" id="IPR003615">
    <property type="entry name" value="HNH_nuc"/>
</dbReference>
<dbReference type="EMBL" id="LR796338">
    <property type="protein sequence ID" value="CAB4137877.1"/>
    <property type="molecule type" value="Genomic_DNA"/>
</dbReference>
<accession>A0A6J5LXS8</accession>
<dbReference type="GO" id="GO:0008270">
    <property type="term" value="F:zinc ion binding"/>
    <property type="evidence" value="ECO:0007669"/>
    <property type="project" value="InterPro"/>
</dbReference>
<dbReference type="GO" id="GO:0003676">
    <property type="term" value="F:nucleic acid binding"/>
    <property type="evidence" value="ECO:0007669"/>
    <property type="project" value="InterPro"/>
</dbReference>
<evidence type="ECO:0000313" key="3">
    <source>
        <dbReference type="EMBL" id="CAB4148139.1"/>
    </source>
</evidence>
<reference evidence="2" key="1">
    <citation type="submission" date="2020-04" db="EMBL/GenBank/DDBJ databases">
        <authorList>
            <person name="Chiriac C."/>
            <person name="Salcher M."/>
            <person name="Ghai R."/>
            <person name="Kavagutti S V."/>
        </authorList>
    </citation>
    <scope>NUCLEOTIDE SEQUENCE</scope>
</reference>
<evidence type="ECO:0000313" key="2">
    <source>
        <dbReference type="EMBL" id="CAB4137877.1"/>
    </source>
</evidence>
<dbReference type="CDD" id="cd00085">
    <property type="entry name" value="HNHc"/>
    <property type="match status" value="1"/>
</dbReference>
<dbReference type="EMBL" id="LR796481">
    <property type="protein sequence ID" value="CAB4148139.1"/>
    <property type="molecule type" value="Genomic_DNA"/>
</dbReference>
<dbReference type="GO" id="GO:0004519">
    <property type="term" value="F:endonuclease activity"/>
    <property type="evidence" value="ECO:0007669"/>
    <property type="project" value="InterPro"/>
</dbReference>
<protein>
    <submittedName>
        <fullName evidence="2">HNHc domain containing protein</fullName>
    </submittedName>
</protein>
<name>A0A6J5LXS8_9CAUD</name>
<gene>
    <name evidence="2" type="ORF">UFOVP325_124</name>
    <name evidence="3" type="ORF">UFOVP430_119</name>
</gene>